<reference evidence="1" key="1">
    <citation type="submission" date="2023-04" db="EMBL/GenBank/DDBJ databases">
        <title>The environmental microbiomes in feedlot watering bowls are a reservoir of florfenicol resistance for bovine respiratory disease pathogens.</title>
        <authorList>
            <person name="Kos D.W."/>
            <person name="Ruzzini A.C."/>
            <person name="Schreiner B."/>
            <person name="Jelinski M.D."/>
        </authorList>
    </citation>
    <scope>NUCLEOTIDE SEQUENCE</scope>
    <source>
        <strain evidence="1">WB3</strain>
    </source>
</reference>
<sequence>MNIKSVQFITQEEKNDLLNVIDNFFSEEFRIKRKVARITASADDDYCNRITLNADLFNVGLGQVYVRCGYLNDACEAKREIAIARIYFAKQKNGHGTALLSKLCKVAQKYNYEIISFECPNNNCRAFATRFGFSKCCVISPKNLAVSLEAYENNKNLYLH</sequence>
<comment type="caution">
    <text evidence="1">The sequence shown here is derived from an EMBL/GenBank/DDBJ whole genome shotgun (WGS) entry which is preliminary data.</text>
</comment>
<protein>
    <submittedName>
        <fullName evidence="1">GNAT family N-acetyltransferase</fullName>
    </submittedName>
</protein>
<dbReference type="SUPFAM" id="SSF55729">
    <property type="entry name" value="Acyl-CoA N-acyltransferases (Nat)"/>
    <property type="match status" value="1"/>
</dbReference>
<dbReference type="AlphaFoldDB" id="A0AAW6UYM3"/>
<evidence type="ECO:0000313" key="2">
    <source>
        <dbReference type="Proteomes" id="UP001241935"/>
    </source>
</evidence>
<proteinExistence type="predicted"/>
<dbReference type="RefSeq" id="WP_284067807.1">
    <property type="nucleotide sequence ID" value="NZ_JASKNE010000002.1"/>
</dbReference>
<dbReference type="Gene3D" id="3.40.630.30">
    <property type="match status" value="1"/>
</dbReference>
<gene>
    <name evidence="1" type="ORF">QOR41_14620</name>
</gene>
<accession>A0AAW6UYM3</accession>
<dbReference type="Proteomes" id="UP001241935">
    <property type="component" value="Unassembled WGS sequence"/>
</dbReference>
<organism evidence="1 2">
    <name type="scientific">Acinetobacter terrestris</name>
    <dbReference type="NCBI Taxonomy" id="2529843"/>
    <lineage>
        <taxon>Bacteria</taxon>
        <taxon>Pseudomonadati</taxon>
        <taxon>Pseudomonadota</taxon>
        <taxon>Gammaproteobacteria</taxon>
        <taxon>Moraxellales</taxon>
        <taxon>Moraxellaceae</taxon>
        <taxon>Acinetobacter</taxon>
        <taxon>Acinetobacter Taxon 24</taxon>
    </lineage>
</organism>
<dbReference type="EMBL" id="JASKNE010000002">
    <property type="protein sequence ID" value="MDK1685022.1"/>
    <property type="molecule type" value="Genomic_DNA"/>
</dbReference>
<dbReference type="InterPro" id="IPR016181">
    <property type="entry name" value="Acyl_CoA_acyltransferase"/>
</dbReference>
<evidence type="ECO:0000313" key="1">
    <source>
        <dbReference type="EMBL" id="MDK1685022.1"/>
    </source>
</evidence>
<name>A0AAW6UYM3_9GAMM</name>